<dbReference type="GO" id="GO:0046872">
    <property type="term" value="F:metal ion binding"/>
    <property type="evidence" value="ECO:0007669"/>
    <property type="project" value="UniProtKB-KW"/>
</dbReference>
<dbReference type="PANTHER" id="PTHR33540">
    <property type="entry name" value="TRNA THREONYLCARBAMOYLADENOSINE BIOSYNTHESIS PROTEIN TSAE"/>
    <property type="match status" value="1"/>
</dbReference>
<dbReference type="GO" id="GO:0005737">
    <property type="term" value="C:cytoplasm"/>
    <property type="evidence" value="ECO:0007669"/>
    <property type="project" value="UniProtKB-SubCell"/>
</dbReference>
<keyword evidence="12" id="KW-1185">Reference proteome</keyword>
<evidence type="ECO:0000256" key="3">
    <source>
        <dbReference type="ARBA" id="ARBA00019010"/>
    </source>
</evidence>
<dbReference type="InterPro" id="IPR003442">
    <property type="entry name" value="T6A_TsaE"/>
</dbReference>
<comment type="similarity">
    <text evidence="2">Belongs to the TsaE family.</text>
</comment>
<dbReference type="RefSeq" id="WP_084061862.1">
    <property type="nucleotide sequence ID" value="NZ_FWXO01000004.1"/>
</dbReference>
<evidence type="ECO:0000256" key="6">
    <source>
        <dbReference type="ARBA" id="ARBA00022723"/>
    </source>
</evidence>
<dbReference type="SUPFAM" id="SSF52540">
    <property type="entry name" value="P-loop containing nucleoside triphosphate hydrolases"/>
    <property type="match status" value="1"/>
</dbReference>
<accession>A0A1W2BML8</accession>
<dbReference type="AlphaFoldDB" id="A0A1W2BML8"/>
<evidence type="ECO:0000313" key="12">
    <source>
        <dbReference type="Proteomes" id="UP000192360"/>
    </source>
</evidence>
<dbReference type="EMBL" id="FWXO01000004">
    <property type="protein sequence ID" value="SMC74094.1"/>
    <property type="molecule type" value="Genomic_DNA"/>
</dbReference>
<keyword evidence="6" id="KW-0479">Metal-binding</keyword>
<proteinExistence type="inferred from homology"/>
<evidence type="ECO:0000256" key="10">
    <source>
        <dbReference type="ARBA" id="ARBA00032441"/>
    </source>
</evidence>
<keyword evidence="5" id="KW-0819">tRNA processing</keyword>
<reference evidence="11 12" key="1">
    <citation type="submission" date="2017-04" db="EMBL/GenBank/DDBJ databases">
        <authorList>
            <person name="Afonso C.L."/>
            <person name="Miller P.J."/>
            <person name="Scott M.A."/>
            <person name="Spackman E."/>
            <person name="Goraichik I."/>
            <person name="Dimitrov K.M."/>
            <person name="Suarez D.L."/>
            <person name="Swayne D.E."/>
        </authorList>
    </citation>
    <scope>NUCLEOTIDE SEQUENCE [LARGE SCALE GENOMIC DNA]</scope>
    <source>
        <strain evidence="11 12">DSM 21164</strain>
    </source>
</reference>
<protein>
    <recommendedName>
        <fullName evidence="3">tRNA threonylcarbamoyladenosine biosynthesis protein TsaE</fullName>
    </recommendedName>
    <alternativeName>
        <fullName evidence="10">t(6)A37 threonylcarbamoyladenosine biosynthesis protein TsaE</fullName>
    </alternativeName>
</protein>
<dbReference type="PANTHER" id="PTHR33540:SF2">
    <property type="entry name" value="TRNA THREONYLCARBAMOYLADENOSINE BIOSYNTHESIS PROTEIN TSAE"/>
    <property type="match status" value="1"/>
</dbReference>
<comment type="subcellular location">
    <subcellularLocation>
        <location evidence="1">Cytoplasm</location>
    </subcellularLocation>
</comment>
<organism evidence="11 12">
    <name type="scientific">Cellulophaga tyrosinoxydans</name>
    <dbReference type="NCBI Taxonomy" id="504486"/>
    <lineage>
        <taxon>Bacteria</taxon>
        <taxon>Pseudomonadati</taxon>
        <taxon>Bacteroidota</taxon>
        <taxon>Flavobacteriia</taxon>
        <taxon>Flavobacteriales</taxon>
        <taxon>Flavobacteriaceae</taxon>
        <taxon>Cellulophaga</taxon>
    </lineage>
</organism>
<evidence type="ECO:0000256" key="4">
    <source>
        <dbReference type="ARBA" id="ARBA00022490"/>
    </source>
</evidence>
<evidence type="ECO:0000256" key="5">
    <source>
        <dbReference type="ARBA" id="ARBA00022694"/>
    </source>
</evidence>
<keyword evidence="9" id="KW-0460">Magnesium</keyword>
<dbReference type="STRING" id="504486.SAMN05660703_2540"/>
<evidence type="ECO:0000256" key="2">
    <source>
        <dbReference type="ARBA" id="ARBA00007599"/>
    </source>
</evidence>
<evidence type="ECO:0000256" key="9">
    <source>
        <dbReference type="ARBA" id="ARBA00022842"/>
    </source>
</evidence>
<dbReference type="NCBIfam" id="TIGR00150">
    <property type="entry name" value="T6A_YjeE"/>
    <property type="match status" value="1"/>
</dbReference>
<dbReference type="OrthoDB" id="9815896at2"/>
<evidence type="ECO:0000256" key="7">
    <source>
        <dbReference type="ARBA" id="ARBA00022741"/>
    </source>
</evidence>
<dbReference type="GO" id="GO:0002949">
    <property type="term" value="P:tRNA threonylcarbamoyladenosine modification"/>
    <property type="evidence" value="ECO:0007669"/>
    <property type="project" value="InterPro"/>
</dbReference>
<keyword evidence="8" id="KW-0067">ATP-binding</keyword>
<evidence type="ECO:0000313" key="11">
    <source>
        <dbReference type="EMBL" id="SMC74094.1"/>
    </source>
</evidence>
<evidence type="ECO:0000256" key="8">
    <source>
        <dbReference type="ARBA" id="ARBA00022840"/>
    </source>
</evidence>
<keyword evidence="7" id="KW-0547">Nucleotide-binding</keyword>
<dbReference type="GO" id="GO:0005524">
    <property type="term" value="F:ATP binding"/>
    <property type="evidence" value="ECO:0007669"/>
    <property type="project" value="UniProtKB-KW"/>
</dbReference>
<dbReference type="Proteomes" id="UP000192360">
    <property type="component" value="Unassembled WGS sequence"/>
</dbReference>
<dbReference type="Pfam" id="PF02367">
    <property type="entry name" value="TsaE"/>
    <property type="match status" value="1"/>
</dbReference>
<keyword evidence="4" id="KW-0963">Cytoplasm</keyword>
<sequence length="138" mass="15487">MKKKYQQNELSEIAKELLATVASKKLCFHGEMGAGKTTLIKAIVKELGGDGDVSSPTFGIVNQYQKSDGALLGYHFDFYRLNNESEALDFGLEDYLYSKGWIFMEWPEKVASLLPDDVAHIYLQLVDSTTRSIVVENN</sequence>
<evidence type="ECO:0000256" key="1">
    <source>
        <dbReference type="ARBA" id="ARBA00004496"/>
    </source>
</evidence>
<gene>
    <name evidence="11" type="ORF">SAMN05660703_2540</name>
</gene>
<dbReference type="InterPro" id="IPR027417">
    <property type="entry name" value="P-loop_NTPase"/>
</dbReference>
<name>A0A1W2BML8_9FLAO</name>
<dbReference type="Gene3D" id="3.40.50.300">
    <property type="entry name" value="P-loop containing nucleotide triphosphate hydrolases"/>
    <property type="match status" value="1"/>
</dbReference>